<feature type="chain" id="PRO_5016871016" evidence="1">
    <location>
        <begin position="30"/>
        <end position="449"/>
    </location>
</feature>
<keyword evidence="3" id="KW-1185">Reference proteome</keyword>
<protein>
    <submittedName>
        <fullName evidence="2">Uncharacterized protein</fullName>
    </submittedName>
</protein>
<feature type="signal peptide" evidence="1">
    <location>
        <begin position="1"/>
        <end position="29"/>
    </location>
</feature>
<dbReference type="Gene3D" id="2.160.20.20">
    <property type="match status" value="1"/>
</dbReference>
<evidence type="ECO:0000256" key="1">
    <source>
        <dbReference type="SAM" id="SignalP"/>
    </source>
</evidence>
<dbReference type="Proteomes" id="UP000255367">
    <property type="component" value="Unassembled WGS sequence"/>
</dbReference>
<accession>A0A380NLQ4</accession>
<organism evidence="2 3">
    <name type="scientific">Veillonella criceti</name>
    <dbReference type="NCBI Taxonomy" id="103891"/>
    <lineage>
        <taxon>Bacteria</taxon>
        <taxon>Bacillati</taxon>
        <taxon>Bacillota</taxon>
        <taxon>Negativicutes</taxon>
        <taxon>Veillonellales</taxon>
        <taxon>Veillonellaceae</taxon>
        <taxon>Veillonella</taxon>
    </lineage>
</organism>
<reference evidence="2 3" key="1">
    <citation type="submission" date="2018-06" db="EMBL/GenBank/DDBJ databases">
        <authorList>
            <consortium name="Pathogen Informatics"/>
            <person name="Doyle S."/>
        </authorList>
    </citation>
    <scope>NUCLEOTIDE SEQUENCE [LARGE SCALE GENOMIC DNA]</scope>
    <source>
        <strain evidence="2 3">NCTC12020</strain>
    </source>
</reference>
<gene>
    <name evidence="2" type="ORF">NCTC12020_01540</name>
</gene>
<dbReference type="AlphaFoldDB" id="A0A380NLQ4"/>
<evidence type="ECO:0000313" key="2">
    <source>
        <dbReference type="EMBL" id="SUP44179.1"/>
    </source>
</evidence>
<dbReference type="InterPro" id="IPR012332">
    <property type="entry name" value="Autotransporter_pectin_lyase_C"/>
</dbReference>
<proteinExistence type="predicted"/>
<sequence>MNHKALTRLLASALLGTTFTIYTTAPAQAADPVTAYVASKVLPDMPTINPIKVAGKLLGLVSDSDDDFKKGKKIDKNYKFKATKIVNDTKTFKKSLTNTKDNENVILVQKTGHAKLKNANLSKTGNADSEGLALWRGQNAALLVAPYSKATLTNSTIRTQGRGAAALVGSGKGVAVQANGVTLRTNGAVSPGLSLTYGAQATLKQSAISTQGDRSPAIVIGSQTKSELTATNLQLTTDGFNSPLMSATGTMKLITVTGEARHSALGQLEGTTNVHLTNANLSGTDGFTLYFSDLNTADEGTTQLTIQNSQLRNTGRTPFFTVANTKGEIKLQQVELQAPHSTTILEAKASEWGRNGKNGGQVKLLANKQTLNGHIKADSISSVTIKLNQGSTLTGAINPNNTAKKASLTLSKNSIWNVTADSYLTELNNEDSSNSNIHTNGYTVHMVKK</sequence>
<keyword evidence="1" id="KW-0732">Signal</keyword>
<dbReference type="EMBL" id="UHIO01000001">
    <property type="protein sequence ID" value="SUP44179.1"/>
    <property type="molecule type" value="Genomic_DNA"/>
</dbReference>
<name>A0A380NLQ4_9FIRM</name>
<evidence type="ECO:0000313" key="3">
    <source>
        <dbReference type="Proteomes" id="UP000255367"/>
    </source>
</evidence>